<dbReference type="Proteomes" id="UP000006038">
    <property type="component" value="Chromosome 10"/>
</dbReference>
<name>J3N202_ORYBR</name>
<sequence length="53" mass="6486">MENNVIDIFTPLLNPVQKKIIEHNFFFWKGRTELKRNRIWAAMVPAWWVACRR</sequence>
<evidence type="ECO:0000313" key="2">
    <source>
        <dbReference type="Proteomes" id="UP000006038"/>
    </source>
</evidence>
<dbReference type="AlphaFoldDB" id="J3N202"/>
<evidence type="ECO:0000313" key="1">
    <source>
        <dbReference type="EnsemblPlants" id="OB10G15500.1"/>
    </source>
</evidence>
<proteinExistence type="predicted"/>
<dbReference type="EnsemblPlants" id="OB10G15500.1">
    <property type="protein sequence ID" value="OB10G15500.1"/>
    <property type="gene ID" value="OB10G15500"/>
</dbReference>
<keyword evidence="2" id="KW-1185">Reference proteome</keyword>
<reference evidence="1" key="1">
    <citation type="journal article" date="2013" name="Nat. Commun.">
        <title>Whole-genome sequencing of Oryza brachyantha reveals mechanisms underlying Oryza genome evolution.</title>
        <authorList>
            <person name="Chen J."/>
            <person name="Huang Q."/>
            <person name="Gao D."/>
            <person name="Wang J."/>
            <person name="Lang Y."/>
            <person name="Liu T."/>
            <person name="Li B."/>
            <person name="Bai Z."/>
            <person name="Luis Goicoechea J."/>
            <person name="Liang C."/>
            <person name="Chen C."/>
            <person name="Zhang W."/>
            <person name="Sun S."/>
            <person name="Liao Y."/>
            <person name="Zhang X."/>
            <person name="Yang L."/>
            <person name="Song C."/>
            <person name="Wang M."/>
            <person name="Shi J."/>
            <person name="Liu G."/>
            <person name="Liu J."/>
            <person name="Zhou H."/>
            <person name="Zhou W."/>
            <person name="Yu Q."/>
            <person name="An N."/>
            <person name="Chen Y."/>
            <person name="Cai Q."/>
            <person name="Wang B."/>
            <person name="Liu B."/>
            <person name="Min J."/>
            <person name="Huang Y."/>
            <person name="Wu H."/>
            <person name="Li Z."/>
            <person name="Zhang Y."/>
            <person name="Yin Y."/>
            <person name="Song W."/>
            <person name="Jiang J."/>
            <person name="Jackson S.A."/>
            <person name="Wing R.A."/>
            <person name="Wang J."/>
            <person name="Chen M."/>
        </authorList>
    </citation>
    <scope>NUCLEOTIDE SEQUENCE [LARGE SCALE GENOMIC DNA]</scope>
    <source>
        <strain evidence="1">cv. IRGC 101232</strain>
    </source>
</reference>
<dbReference type="HOGENOM" id="CLU_3074872_0_0_1"/>
<reference evidence="1" key="2">
    <citation type="submission" date="2013-04" db="UniProtKB">
        <authorList>
            <consortium name="EnsemblPlants"/>
        </authorList>
    </citation>
    <scope>IDENTIFICATION</scope>
</reference>
<accession>J3N202</accession>
<dbReference type="Gramene" id="OB10G15500.1">
    <property type="protein sequence ID" value="OB10G15500.1"/>
    <property type="gene ID" value="OB10G15500"/>
</dbReference>
<organism evidence="1">
    <name type="scientific">Oryza brachyantha</name>
    <name type="common">malo sina</name>
    <dbReference type="NCBI Taxonomy" id="4533"/>
    <lineage>
        <taxon>Eukaryota</taxon>
        <taxon>Viridiplantae</taxon>
        <taxon>Streptophyta</taxon>
        <taxon>Embryophyta</taxon>
        <taxon>Tracheophyta</taxon>
        <taxon>Spermatophyta</taxon>
        <taxon>Magnoliopsida</taxon>
        <taxon>Liliopsida</taxon>
        <taxon>Poales</taxon>
        <taxon>Poaceae</taxon>
        <taxon>BOP clade</taxon>
        <taxon>Oryzoideae</taxon>
        <taxon>Oryzeae</taxon>
        <taxon>Oryzinae</taxon>
        <taxon>Oryza</taxon>
    </lineage>
</organism>
<protein>
    <submittedName>
        <fullName evidence="1">Uncharacterized protein</fullName>
    </submittedName>
</protein>